<dbReference type="PROSITE" id="PS50927">
    <property type="entry name" value="BULB_LECTIN"/>
    <property type="match status" value="1"/>
</dbReference>
<evidence type="ECO:0000256" key="1">
    <source>
        <dbReference type="ARBA" id="ARBA00022729"/>
    </source>
</evidence>
<dbReference type="PANTHER" id="PTHR32444:SF128">
    <property type="entry name" value="CURCULIN-LIKE (MANNOSE-BINDING) LECTIN FAMILY PROTEIN"/>
    <property type="match status" value="1"/>
</dbReference>
<dbReference type="CDD" id="cd00028">
    <property type="entry name" value="B_lectin"/>
    <property type="match status" value="1"/>
</dbReference>
<keyword evidence="6" id="KW-1185">Reference proteome</keyword>
<protein>
    <recommendedName>
        <fullName evidence="4">Bulb-type lectin domain-containing protein</fullName>
    </recommendedName>
</protein>
<sequence length="431" mass="47556">MLTQNMLSIATVSSSAFFLLFFIISSSISFSHVLTKETDTLKPGQLLRDWEQLVSQSKVFRLGFFNPNPDTVHLGPAGPRYLGIWFDHIPFYSVWVANREDPIPDSSGALSIDPNDGKLKLTHRGNQQHPVIINPSQKNTSNNDVALTLLDSGNLVVRRVNSRGIPFGSALWQSFDYPHNMLLPGMKLGMNFRTGQTWELTSWVSNKLPSPGAFKVCLDQSGVDQLVVRRRGEIYWSTGVFQNGSFQNATSLTGFTKDSGIYEFKFVRNPEERYFTYMVKDGPALSRMDLDTLGQLTLFTLDQRESISSWIFDTAGSPCPVGVGNESAGVCLAEKASACRSAKEAFVAKRGYMVNGEESFGGGGGGEVGFLQSLSDCHGECWKDCDCIAYQAASYDETGCRLWSKGSKFVADDFIGSEGVVDLIYLLQSLH</sequence>
<proteinExistence type="predicted"/>
<dbReference type="Pfam" id="PF08276">
    <property type="entry name" value="PAN_2"/>
    <property type="match status" value="1"/>
</dbReference>
<feature type="domain" description="Bulb-type lectin" evidence="4">
    <location>
        <begin position="38"/>
        <end position="170"/>
    </location>
</feature>
<dbReference type="InterPro" id="IPR001480">
    <property type="entry name" value="Bulb-type_lectin_dom"/>
</dbReference>
<evidence type="ECO:0000256" key="2">
    <source>
        <dbReference type="ARBA" id="ARBA00023157"/>
    </source>
</evidence>
<keyword evidence="1" id="KW-0732">Signal</keyword>
<dbReference type="AlphaFoldDB" id="A0AAV2EA86"/>
<evidence type="ECO:0000259" key="4">
    <source>
        <dbReference type="PROSITE" id="PS50927"/>
    </source>
</evidence>
<dbReference type="PANTHER" id="PTHR32444">
    <property type="entry name" value="BULB-TYPE LECTIN DOMAIN-CONTAINING PROTEIN"/>
    <property type="match status" value="1"/>
</dbReference>
<dbReference type="InterPro" id="IPR036426">
    <property type="entry name" value="Bulb-type_lectin_dom_sf"/>
</dbReference>
<dbReference type="Pfam" id="PF01453">
    <property type="entry name" value="B_lectin"/>
    <property type="match status" value="1"/>
</dbReference>
<dbReference type="InterPro" id="IPR003609">
    <property type="entry name" value="Pan_app"/>
</dbReference>
<dbReference type="EMBL" id="OZ034817">
    <property type="protein sequence ID" value="CAL1382709.1"/>
    <property type="molecule type" value="Genomic_DNA"/>
</dbReference>
<dbReference type="Proteomes" id="UP001497516">
    <property type="component" value="Chromosome 4"/>
</dbReference>
<name>A0AAV2EA86_9ROSI</name>
<gene>
    <name evidence="5" type="ORF">LTRI10_LOCUS24022</name>
</gene>
<evidence type="ECO:0000313" key="5">
    <source>
        <dbReference type="EMBL" id="CAL1382709.1"/>
    </source>
</evidence>
<evidence type="ECO:0000313" key="6">
    <source>
        <dbReference type="Proteomes" id="UP001497516"/>
    </source>
</evidence>
<dbReference type="SMART" id="SM00108">
    <property type="entry name" value="B_lectin"/>
    <property type="match status" value="1"/>
</dbReference>
<dbReference type="Gene3D" id="2.90.10.10">
    <property type="entry name" value="Bulb-type lectin domain"/>
    <property type="match status" value="1"/>
</dbReference>
<keyword evidence="2" id="KW-1015">Disulfide bond</keyword>
<organism evidence="5 6">
    <name type="scientific">Linum trigynum</name>
    <dbReference type="NCBI Taxonomy" id="586398"/>
    <lineage>
        <taxon>Eukaryota</taxon>
        <taxon>Viridiplantae</taxon>
        <taxon>Streptophyta</taxon>
        <taxon>Embryophyta</taxon>
        <taxon>Tracheophyta</taxon>
        <taxon>Spermatophyta</taxon>
        <taxon>Magnoliopsida</taxon>
        <taxon>eudicotyledons</taxon>
        <taxon>Gunneridae</taxon>
        <taxon>Pentapetalae</taxon>
        <taxon>rosids</taxon>
        <taxon>fabids</taxon>
        <taxon>Malpighiales</taxon>
        <taxon>Linaceae</taxon>
        <taxon>Linum</taxon>
    </lineage>
</organism>
<evidence type="ECO:0000256" key="3">
    <source>
        <dbReference type="ARBA" id="ARBA00023180"/>
    </source>
</evidence>
<keyword evidence="3" id="KW-0325">Glycoprotein</keyword>
<reference evidence="5 6" key="1">
    <citation type="submission" date="2024-04" db="EMBL/GenBank/DDBJ databases">
        <authorList>
            <person name="Fracassetti M."/>
        </authorList>
    </citation>
    <scope>NUCLEOTIDE SEQUENCE [LARGE SCALE GENOMIC DNA]</scope>
</reference>
<dbReference type="SUPFAM" id="SSF51110">
    <property type="entry name" value="alpha-D-mannose-specific plant lectins"/>
    <property type="match status" value="1"/>
</dbReference>
<accession>A0AAV2EA86</accession>